<organism evidence="3 4">
    <name type="scientific">Ceutorhynchus assimilis</name>
    <name type="common">cabbage seed weevil</name>
    <dbReference type="NCBI Taxonomy" id="467358"/>
    <lineage>
        <taxon>Eukaryota</taxon>
        <taxon>Metazoa</taxon>
        <taxon>Ecdysozoa</taxon>
        <taxon>Arthropoda</taxon>
        <taxon>Hexapoda</taxon>
        <taxon>Insecta</taxon>
        <taxon>Pterygota</taxon>
        <taxon>Neoptera</taxon>
        <taxon>Endopterygota</taxon>
        <taxon>Coleoptera</taxon>
        <taxon>Polyphaga</taxon>
        <taxon>Cucujiformia</taxon>
        <taxon>Curculionidae</taxon>
        <taxon>Ceutorhynchinae</taxon>
        <taxon>Ceutorhynchus</taxon>
    </lineage>
</organism>
<reference evidence="3" key="1">
    <citation type="submission" date="2022-01" db="EMBL/GenBank/DDBJ databases">
        <authorList>
            <person name="King R."/>
        </authorList>
    </citation>
    <scope>NUCLEOTIDE SEQUENCE</scope>
</reference>
<feature type="region of interest" description="Disordered" evidence="1">
    <location>
        <begin position="28"/>
        <end position="101"/>
    </location>
</feature>
<feature type="chain" id="PRO_5040355974" evidence="2">
    <location>
        <begin position="27"/>
        <end position="101"/>
    </location>
</feature>
<gene>
    <name evidence="3" type="ORF">CEUTPL_LOCUS6923</name>
</gene>
<keyword evidence="2" id="KW-0732">Signal</keyword>
<name>A0A9N9QP93_9CUCU</name>
<evidence type="ECO:0000256" key="1">
    <source>
        <dbReference type="SAM" id="MobiDB-lite"/>
    </source>
</evidence>
<sequence length="101" mass="10671">MSSFYRFFVLLLSALVMFSLFNQASAAPAPDYGSNHAGPKQIGSSHLGPEQQQTGISHLGPRQQEPESSHLGPRQQTGTSHLGPGSNSGYSGPVGISNYGR</sequence>
<feature type="signal peptide" evidence="2">
    <location>
        <begin position="1"/>
        <end position="26"/>
    </location>
</feature>
<dbReference type="AlphaFoldDB" id="A0A9N9QP93"/>
<dbReference type="Proteomes" id="UP001152799">
    <property type="component" value="Chromosome 3"/>
</dbReference>
<evidence type="ECO:0000256" key="2">
    <source>
        <dbReference type="SAM" id="SignalP"/>
    </source>
</evidence>
<feature type="compositionally biased region" description="Polar residues" evidence="1">
    <location>
        <begin position="74"/>
        <end position="90"/>
    </location>
</feature>
<evidence type="ECO:0000313" key="3">
    <source>
        <dbReference type="EMBL" id="CAG9766338.1"/>
    </source>
</evidence>
<dbReference type="EMBL" id="OU892279">
    <property type="protein sequence ID" value="CAG9766338.1"/>
    <property type="molecule type" value="Genomic_DNA"/>
</dbReference>
<keyword evidence="4" id="KW-1185">Reference proteome</keyword>
<evidence type="ECO:0000313" key="4">
    <source>
        <dbReference type="Proteomes" id="UP001152799"/>
    </source>
</evidence>
<accession>A0A9N9QP93</accession>
<protein>
    <submittedName>
        <fullName evidence="3">Uncharacterized protein</fullName>
    </submittedName>
</protein>
<proteinExistence type="predicted"/>